<evidence type="ECO:0000256" key="1">
    <source>
        <dbReference type="SAM" id="MobiDB-lite"/>
    </source>
</evidence>
<name>A0A0D0E7I3_9AGAM</name>
<protein>
    <submittedName>
        <fullName evidence="2">Uncharacterized protein</fullName>
    </submittedName>
</protein>
<feature type="region of interest" description="Disordered" evidence="1">
    <location>
        <begin position="51"/>
        <end position="73"/>
    </location>
</feature>
<gene>
    <name evidence="2" type="ORF">PAXRUDRAFT_10009</name>
</gene>
<accession>A0A0D0E7I3</accession>
<keyword evidence="3" id="KW-1185">Reference proteome</keyword>
<dbReference type="InParanoid" id="A0A0D0E7I3"/>
<dbReference type="Proteomes" id="UP000054538">
    <property type="component" value="Unassembled WGS sequence"/>
</dbReference>
<reference evidence="2 3" key="1">
    <citation type="submission" date="2014-04" db="EMBL/GenBank/DDBJ databases">
        <authorList>
            <consortium name="DOE Joint Genome Institute"/>
            <person name="Kuo A."/>
            <person name="Kohler A."/>
            <person name="Jargeat P."/>
            <person name="Nagy L.G."/>
            <person name="Floudas D."/>
            <person name="Copeland A."/>
            <person name="Barry K.W."/>
            <person name="Cichocki N."/>
            <person name="Veneault-Fourrey C."/>
            <person name="LaButti K."/>
            <person name="Lindquist E.A."/>
            <person name="Lipzen A."/>
            <person name="Lundell T."/>
            <person name="Morin E."/>
            <person name="Murat C."/>
            <person name="Sun H."/>
            <person name="Tunlid A."/>
            <person name="Henrissat B."/>
            <person name="Grigoriev I.V."/>
            <person name="Hibbett D.S."/>
            <person name="Martin F."/>
            <person name="Nordberg H.P."/>
            <person name="Cantor M.N."/>
            <person name="Hua S.X."/>
        </authorList>
    </citation>
    <scope>NUCLEOTIDE SEQUENCE [LARGE SCALE GENOMIC DNA]</scope>
    <source>
        <strain evidence="2 3">Ve08.2h10</strain>
    </source>
</reference>
<dbReference type="HOGENOM" id="CLU_1960279_0_0_1"/>
<organism evidence="2 3">
    <name type="scientific">Paxillus rubicundulus Ve08.2h10</name>
    <dbReference type="NCBI Taxonomy" id="930991"/>
    <lineage>
        <taxon>Eukaryota</taxon>
        <taxon>Fungi</taxon>
        <taxon>Dikarya</taxon>
        <taxon>Basidiomycota</taxon>
        <taxon>Agaricomycotina</taxon>
        <taxon>Agaricomycetes</taxon>
        <taxon>Agaricomycetidae</taxon>
        <taxon>Boletales</taxon>
        <taxon>Paxilineae</taxon>
        <taxon>Paxillaceae</taxon>
        <taxon>Paxillus</taxon>
    </lineage>
</organism>
<dbReference type="AlphaFoldDB" id="A0A0D0E7I3"/>
<sequence length="128" mass="14734">MPTLAALRRSWGYSPSWLDLSFISYYVIWNEDSSIDSCRLLEPPGSWCHYEPRNGRTNSGGEEKNDQRAQRGAKVVRCYSSNPSQIEASIRIEHAETVSQAYQARVHRVLPYSLEEPTRIRNLEFNAN</sequence>
<evidence type="ECO:0000313" key="3">
    <source>
        <dbReference type="Proteomes" id="UP000054538"/>
    </source>
</evidence>
<dbReference type="EMBL" id="KN824923">
    <property type="protein sequence ID" value="KIK97719.1"/>
    <property type="molecule type" value="Genomic_DNA"/>
</dbReference>
<evidence type="ECO:0000313" key="2">
    <source>
        <dbReference type="EMBL" id="KIK97719.1"/>
    </source>
</evidence>
<proteinExistence type="predicted"/>
<reference evidence="3" key="2">
    <citation type="submission" date="2015-01" db="EMBL/GenBank/DDBJ databases">
        <title>Evolutionary Origins and Diversification of the Mycorrhizal Mutualists.</title>
        <authorList>
            <consortium name="DOE Joint Genome Institute"/>
            <consortium name="Mycorrhizal Genomics Consortium"/>
            <person name="Kohler A."/>
            <person name="Kuo A."/>
            <person name="Nagy L.G."/>
            <person name="Floudas D."/>
            <person name="Copeland A."/>
            <person name="Barry K.W."/>
            <person name="Cichocki N."/>
            <person name="Veneault-Fourrey C."/>
            <person name="LaButti K."/>
            <person name="Lindquist E.A."/>
            <person name="Lipzen A."/>
            <person name="Lundell T."/>
            <person name="Morin E."/>
            <person name="Murat C."/>
            <person name="Riley R."/>
            <person name="Ohm R."/>
            <person name="Sun H."/>
            <person name="Tunlid A."/>
            <person name="Henrissat B."/>
            <person name="Grigoriev I.V."/>
            <person name="Hibbett D.S."/>
            <person name="Martin F."/>
        </authorList>
    </citation>
    <scope>NUCLEOTIDE SEQUENCE [LARGE SCALE GENOMIC DNA]</scope>
    <source>
        <strain evidence="3">Ve08.2h10</strain>
    </source>
</reference>